<evidence type="ECO:0000256" key="3">
    <source>
        <dbReference type="ARBA" id="ARBA00012980"/>
    </source>
</evidence>
<dbReference type="EMBL" id="CAWYQH010000174">
    <property type="protein sequence ID" value="CAK8698470.1"/>
    <property type="molecule type" value="Genomic_DNA"/>
</dbReference>
<dbReference type="Gene3D" id="3.40.50.300">
    <property type="entry name" value="P-loop containing nucleotide triphosphate hydrolases"/>
    <property type="match status" value="1"/>
</dbReference>
<evidence type="ECO:0000313" key="11">
    <source>
        <dbReference type="Proteomes" id="UP001642483"/>
    </source>
</evidence>
<dbReference type="HAMAP" id="MF_00165">
    <property type="entry name" value="Thymidylate_kinase"/>
    <property type="match status" value="1"/>
</dbReference>
<comment type="caution">
    <text evidence="10">The sequence shown here is derived from an EMBL/GenBank/DDBJ whole genome shotgun (WGS) entry which is preliminary data.</text>
</comment>
<dbReference type="NCBIfam" id="TIGR00041">
    <property type="entry name" value="DTMP_kinase"/>
    <property type="match status" value="1"/>
</dbReference>
<keyword evidence="6" id="KW-0547">Nucleotide-binding</keyword>
<evidence type="ECO:0000259" key="9">
    <source>
        <dbReference type="Pfam" id="PF02223"/>
    </source>
</evidence>
<keyword evidence="4" id="KW-0808">Transferase</keyword>
<protein>
    <recommendedName>
        <fullName evidence="3">dTMP kinase</fullName>
        <ecNumber evidence="3">2.7.4.9</ecNumber>
    </recommendedName>
</protein>
<keyword evidence="7" id="KW-0418">Kinase</keyword>
<evidence type="ECO:0000256" key="2">
    <source>
        <dbReference type="ARBA" id="ARBA00009776"/>
    </source>
</evidence>
<dbReference type="CDD" id="cd01672">
    <property type="entry name" value="TMPK"/>
    <property type="match status" value="1"/>
</dbReference>
<comment type="similarity">
    <text evidence="2">Belongs to the thymidylate kinase family.</text>
</comment>
<evidence type="ECO:0000256" key="4">
    <source>
        <dbReference type="ARBA" id="ARBA00022679"/>
    </source>
</evidence>
<accession>A0ABP0H3U2</accession>
<dbReference type="Pfam" id="PF02223">
    <property type="entry name" value="Thymidylate_kin"/>
    <property type="match status" value="1"/>
</dbReference>
<evidence type="ECO:0000256" key="1">
    <source>
        <dbReference type="ARBA" id="ARBA00004992"/>
    </source>
</evidence>
<evidence type="ECO:0000256" key="6">
    <source>
        <dbReference type="ARBA" id="ARBA00022741"/>
    </source>
</evidence>
<reference evidence="10 11" key="1">
    <citation type="submission" date="2024-02" db="EMBL/GenBank/DDBJ databases">
        <authorList>
            <person name="Daric V."/>
            <person name="Darras S."/>
        </authorList>
    </citation>
    <scope>NUCLEOTIDE SEQUENCE [LARGE SCALE GENOMIC DNA]</scope>
</reference>
<evidence type="ECO:0000256" key="8">
    <source>
        <dbReference type="ARBA" id="ARBA00022840"/>
    </source>
</evidence>
<evidence type="ECO:0000256" key="5">
    <source>
        <dbReference type="ARBA" id="ARBA00022727"/>
    </source>
</evidence>
<keyword evidence="5" id="KW-0545">Nucleotide biosynthesis</keyword>
<gene>
    <name evidence="10" type="ORF">CVLEPA_LOCUS31912</name>
</gene>
<dbReference type="SUPFAM" id="SSF52540">
    <property type="entry name" value="P-loop containing nucleoside triphosphate hydrolases"/>
    <property type="match status" value="1"/>
</dbReference>
<dbReference type="EC" id="2.7.4.9" evidence="3"/>
<dbReference type="InterPro" id="IPR018095">
    <property type="entry name" value="Thymidylate_kin_CS"/>
</dbReference>
<dbReference type="InterPro" id="IPR039430">
    <property type="entry name" value="Thymidylate_kin-like_dom"/>
</dbReference>
<proteinExistence type="inferred from homology"/>
<dbReference type="InterPro" id="IPR027417">
    <property type="entry name" value="P-loop_NTPase"/>
</dbReference>
<keyword evidence="11" id="KW-1185">Reference proteome</keyword>
<dbReference type="InterPro" id="IPR018094">
    <property type="entry name" value="Thymidylate_kinase"/>
</dbReference>
<feature type="domain" description="Thymidylate kinase-like" evidence="9">
    <location>
        <begin position="10"/>
        <end position="186"/>
    </location>
</feature>
<sequence length="209" mass="23618">MSGRGALIVVEGIDRSGKTTQCAKLVSALLSQGHKVEVMKFPDRTTETGKMIDAYLQRDQTLDDHVVHLLFSANRWEQCSNMLENLHKGVSLIVDRYAYSGAAYTSAKQGFTLDWCKNPDKGLPDPDLVLFLNLSSKEAESRGGYGEEIYEKVEFQKKVHNNFLQLKSKQWKVIDASQSEENVHREMLNNVNSVIENVKGQQIGKLWLD</sequence>
<dbReference type="PROSITE" id="PS01331">
    <property type="entry name" value="THYMIDYLATE_KINASE"/>
    <property type="match status" value="1"/>
</dbReference>
<dbReference type="Proteomes" id="UP001642483">
    <property type="component" value="Unassembled WGS sequence"/>
</dbReference>
<keyword evidence="8" id="KW-0067">ATP-binding</keyword>
<dbReference type="PANTHER" id="PTHR10344:SF1">
    <property type="entry name" value="THYMIDYLATE KINASE"/>
    <property type="match status" value="1"/>
</dbReference>
<name>A0ABP0H3U2_CLALP</name>
<organism evidence="10 11">
    <name type="scientific">Clavelina lepadiformis</name>
    <name type="common">Light-bulb sea squirt</name>
    <name type="synonym">Ascidia lepadiformis</name>
    <dbReference type="NCBI Taxonomy" id="159417"/>
    <lineage>
        <taxon>Eukaryota</taxon>
        <taxon>Metazoa</taxon>
        <taxon>Chordata</taxon>
        <taxon>Tunicata</taxon>
        <taxon>Ascidiacea</taxon>
        <taxon>Aplousobranchia</taxon>
        <taxon>Clavelinidae</taxon>
        <taxon>Clavelina</taxon>
    </lineage>
</organism>
<evidence type="ECO:0000313" key="10">
    <source>
        <dbReference type="EMBL" id="CAK8698470.1"/>
    </source>
</evidence>
<evidence type="ECO:0000256" key="7">
    <source>
        <dbReference type="ARBA" id="ARBA00022777"/>
    </source>
</evidence>
<dbReference type="PANTHER" id="PTHR10344">
    <property type="entry name" value="THYMIDYLATE KINASE"/>
    <property type="match status" value="1"/>
</dbReference>
<comment type="pathway">
    <text evidence="1">Pyrimidine metabolism; dTTP biosynthesis.</text>
</comment>